<evidence type="ECO:0000259" key="2">
    <source>
        <dbReference type="Pfam" id="PF13439"/>
    </source>
</evidence>
<dbReference type="EMBL" id="SWCO01000005">
    <property type="protein sequence ID" value="TKB03487.1"/>
    <property type="molecule type" value="Genomic_DNA"/>
</dbReference>
<evidence type="ECO:0000259" key="1">
    <source>
        <dbReference type="Pfam" id="PF00534"/>
    </source>
</evidence>
<sequence>MSNKNSKSMKILYHHRVASKDGQYVHIEEIVNALRKLGHNVHIVAPKMTEQSSFGSNGGLVSKLKNYLPQMLYESIEYSYSFWAFFKMLWSIWKFKPDVIYERYNLFFTGGIWAAKLCKVPLLLEVNSPLYEERIDYGGLSLRRLARWSEYYAWRNADVVLPVTQVLAEFIYVAGVPRDRIEVIPNGVDAARFNPSLYSQRLPNLKDKCVVGFVGFCREWHHLDKVMRSLASLDRQDIVFLLVGDGPVLPSLNKLADELGFTGQFISTGLVSRDKMPYWLSQIDIALQPAVTPWASPLKLLEYLAMGKAILADDSPNIRELLADEHNALLFQSGNLEDMVDKLIKIISSPELVDKLSKSALQTIERRSLQWIGNAKVIENLAAERVMKRGQFDASQ</sequence>
<keyword evidence="4" id="KW-1185">Reference proteome</keyword>
<reference evidence="3 4" key="1">
    <citation type="submission" date="2019-04" db="EMBL/GenBank/DDBJ databases">
        <title>Alteromonas portus sp. nov., an alginate lyase-excreting marine bacterium.</title>
        <authorList>
            <person name="Huang H."/>
            <person name="Mo K."/>
            <person name="Bao S."/>
        </authorList>
    </citation>
    <scope>NUCLEOTIDE SEQUENCE [LARGE SCALE GENOMIC DNA]</scope>
    <source>
        <strain evidence="3 4">HB161718</strain>
    </source>
</reference>
<evidence type="ECO:0000313" key="3">
    <source>
        <dbReference type="EMBL" id="TKB03487.1"/>
    </source>
</evidence>
<proteinExistence type="predicted"/>
<dbReference type="Proteomes" id="UP000305471">
    <property type="component" value="Unassembled WGS sequence"/>
</dbReference>
<evidence type="ECO:0000313" key="4">
    <source>
        <dbReference type="Proteomes" id="UP000305471"/>
    </source>
</evidence>
<accession>A0A4U0ZFR9</accession>
<dbReference type="CDD" id="cd03794">
    <property type="entry name" value="GT4_WbuB-like"/>
    <property type="match status" value="1"/>
</dbReference>
<organism evidence="3 4">
    <name type="scientific">Alteromonas portus</name>
    <dbReference type="NCBI Taxonomy" id="2565549"/>
    <lineage>
        <taxon>Bacteria</taxon>
        <taxon>Pseudomonadati</taxon>
        <taxon>Pseudomonadota</taxon>
        <taxon>Gammaproteobacteria</taxon>
        <taxon>Alteromonadales</taxon>
        <taxon>Alteromonadaceae</taxon>
        <taxon>Alteromonas/Salinimonas group</taxon>
        <taxon>Alteromonas</taxon>
    </lineage>
</organism>
<dbReference type="GO" id="GO:0016757">
    <property type="term" value="F:glycosyltransferase activity"/>
    <property type="evidence" value="ECO:0007669"/>
    <property type="project" value="InterPro"/>
</dbReference>
<dbReference type="PANTHER" id="PTHR45947">
    <property type="entry name" value="SULFOQUINOVOSYL TRANSFERASE SQD2"/>
    <property type="match status" value="1"/>
</dbReference>
<dbReference type="InterPro" id="IPR001296">
    <property type="entry name" value="Glyco_trans_1"/>
</dbReference>
<keyword evidence="3" id="KW-0808">Transferase</keyword>
<dbReference type="PANTHER" id="PTHR45947:SF3">
    <property type="entry name" value="SULFOQUINOVOSYL TRANSFERASE SQD2"/>
    <property type="match status" value="1"/>
</dbReference>
<dbReference type="InterPro" id="IPR050194">
    <property type="entry name" value="Glycosyltransferase_grp1"/>
</dbReference>
<protein>
    <submittedName>
        <fullName evidence="3">Glycosyltransferase family 4 protein</fullName>
    </submittedName>
</protein>
<name>A0A4U0ZFR9_9ALTE</name>
<feature type="domain" description="Glycosyltransferase subfamily 4-like N-terminal" evidence="2">
    <location>
        <begin position="22"/>
        <end position="192"/>
    </location>
</feature>
<dbReference type="AlphaFoldDB" id="A0A4U0ZFR9"/>
<gene>
    <name evidence="3" type="ORF">E5672_10645</name>
</gene>
<comment type="caution">
    <text evidence="3">The sequence shown here is derived from an EMBL/GenBank/DDBJ whole genome shotgun (WGS) entry which is preliminary data.</text>
</comment>
<dbReference type="Pfam" id="PF13439">
    <property type="entry name" value="Glyco_transf_4"/>
    <property type="match status" value="1"/>
</dbReference>
<dbReference type="InterPro" id="IPR028098">
    <property type="entry name" value="Glyco_trans_4-like_N"/>
</dbReference>
<dbReference type="Gene3D" id="3.40.50.2000">
    <property type="entry name" value="Glycogen Phosphorylase B"/>
    <property type="match status" value="2"/>
</dbReference>
<dbReference type="SUPFAM" id="SSF53756">
    <property type="entry name" value="UDP-Glycosyltransferase/glycogen phosphorylase"/>
    <property type="match status" value="1"/>
</dbReference>
<feature type="domain" description="Glycosyl transferase family 1" evidence="1">
    <location>
        <begin position="203"/>
        <end position="360"/>
    </location>
</feature>
<dbReference type="Pfam" id="PF00534">
    <property type="entry name" value="Glycos_transf_1"/>
    <property type="match status" value="1"/>
</dbReference>